<dbReference type="InterPro" id="IPR003718">
    <property type="entry name" value="OsmC/Ohr_fam"/>
</dbReference>
<dbReference type="OrthoDB" id="9795405at2"/>
<accession>A0A328AVU7</accession>
<comment type="caution">
    <text evidence="1">The sequence shown here is derived from an EMBL/GenBank/DDBJ whole genome shotgun (WGS) entry which is preliminary data.</text>
</comment>
<dbReference type="InterPro" id="IPR015946">
    <property type="entry name" value="KH_dom-like_a/b"/>
</dbReference>
<reference evidence="2" key="1">
    <citation type="submission" date="2018-05" db="EMBL/GenBank/DDBJ databases">
        <authorList>
            <person name="Li X."/>
        </authorList>
    </citation>
    <scope>NUCLEOTIDE SEQUENCE [LARGE SCALE GENOMIC DNA]</scope>
    <source>
        <strain evidence="2">YIM 73061</strain>
    </source>
</reference>
<dbReference type="AlphaFoldDB" id="A0A328AVU7"/>
<dbReference type="Gene3D" id="3.30.300.20">
    <property type="match status" value="1"/>
</dbReference>
<proteinExistence type="predicted"/>
<dbReference type="EMBL" id="QFYR01000001">
    <property type="protein sequence ID" value="RAK57048.1"/>
    <property type="molecule type" value="Genomic_DNA"/>
</dbReference>
<dbReference type="InterPro" id="IPR036102">
    <property type="entry name" value="OsmC/Ohrsf"/>
</dbReference>
<name>A0A328AVU7_9CAUL</name>
<evidence type="ECO:0000313" key="2">
    <source>
        <dbReference type="Proteomes" id="UP000249725"/>
    </source>
</evidence>
<dbReference type="Proteomes" id="UP000249725">
    <property type="component" value="Unassembled WGS sequence"/>
</dbReference>
<dbReference type="PANTHER" id="PTHR42830">
    <property type="entry name" value="OSMOTICALLY INDUCIBLE FAMILY PROTEIN"/>
    <property type="match status" value="1"/>
</dbReference>
<dbReference type="PANTHER" id="PTHR42830:SF2">
    <property type="entry name" value="OSMC_OHR FAMILY PROTEIN"/>
    <property type="match status" value="1"/>
</dbReference>
<gene>
    <name evidence="1" type="ORF">DJ018_03560</name>
</gene>
<organism evidence="1 2">
    <name type="scientific">Phenylobacterium deserti</name>
    <dbReference type="NCBI Taxonomy" id="1914756"/>
    <lineage>
        <taxon>Bacteria</taxon>
        <taxon>Pseudomonadati</taxon>
        <taxon>Pseudomonadota</taxon>
        <taxon>Alphaproteobacteria</taxon>
        <taxon>Caulobacterales</taxon>
        <taxon>Caulobacteraceae</taxon>
        <taxon>Phenylobacterium</taxon>
    </lineage>
</organism>
<dbReference type="InterPro" id="IPR052707">
    <property type="entry name" value="OsmC_Ohr_Peroxiredoxin"/>
</dbReference>
<dbReference type="Pfam" id="PF02566">
    <property type="entry name" value="OsmC"/>
    <property type="match status" value="1"/>
</dbReference>
<dbReference type="RefSeq" id="WP_111513500.1">
    <property type="nucleotide sequence ID" value="NZ_QFYR01000001.1"/>
</dbReference>
<protein>
    <submittedName>
        <fullName evidence="1">OsmC family peroxiredoxin</fullName>
    </submittedName>
</protein>
<evidence type="ECO:0000313" key="1">
    <source>
        <dbReference type="EMBL" id="RAK57048.1"/>
    </source>
</evidence>
<keyword evidence="2" id="KW-1185">Reference proteome</keyword>
<dbReference type="SUPFAM" id="SSF82784">
    <property type="entry name" value="OsmC-like"/>
    <property type="match status" value="1"/>
</dbReference>
<sequence>MATYRAVVDWALQAGEDFPAGRYSRGHSVRFEDGPQVPGTASRHVVGNKWAALGAVDPEQMLVASLSACHMLTFLHMARNAGFVVTAYRDDAAGIMEKNETGRLAVTRVTLRPQIAYAGAAPTPEQADHLHHLAHEECFIANSVKTEIVVEEVRASA</sequence>